<name>A0ABS4J1Z2_9BACL</name>
<feature type="region of interest" description="Disordered" evidence="2">
    <location>
        <begin position="31"/>
        <end position="64"/>
    </location>
</feature>
<evidence type="ECO:0000313" key="4">
    <source>
        <dbReference type="Proteomes" id="UP001519287"/>
    </source>
</evidence>
<protein>
    <submittedName>
        <fullName evidence="3">Aldouronate transport system substrate-binding protein</fullName>
    </submittedName>
</protein>
<accession>A0ABS4J1Z2</accession>
<sequence length="540" mass="60743">MVRGFSRSKRAFSLLLVVILMVVIALSACSSSNSGTDAGSGKTTDAGGNTSSASGEKGKEGDGSPVELTMFVDFPWLAVDQFEGPIPEEITKKTGVKLKIIKASTAEQLQVLIGSGDLPDIIYSDRLPDRLATPEVSYAWDELIAQYAPDFKIDAIEIANNTVADGHFYTIRNNFATEEQWKNNKYAMPGGGIRSISVREDILEKLGNPPIDTLDDFEQVLGMVKKQFPDMIPHLLSEGGTSHLALAQEFGLDAGSNIYERDGKVEYFLSHPALLDTLKYMNKLLRSGYIDPENFAYSSNKVIEMQKNPKVFSFGRSTLDPYMINEQMKKSGQEMKYKTLHALSDKAVVMDGGIGWAGTYITKKNKNPEKSIQFLQFMKSEEGQRLSTWGIEGTHWTLAPEGYPILNKEYAEEHKDTENWMRKYGIGWFLGMSAITDGLINYDPGRPELMERFQEIKKITKYRPDLYLTLPPADTEERTIYNKLNELFTNENPKIILSSSEEEFTKAFNDLLSRAESIGMSKLNQWLTENYKEIAKKYKK</sequence>
<gene>
    <name evidence="3" type="ORF">J2Z66_005436</name>
</gene>
<dbReference type="InterPro" id="IPR050490">
    <property type="entry name" value="Bact_solute-bd_prot1"/>
</dbReference>
<dbReference type="SUPFAM" id="SSF53850">
    <property type="entry name" value="Periplasmic binding protein-like II"/>
    <property type="match status" value="1"/>
</dbReference>
<dbReference type="EMBL" id="JAGGLB010000021">
    <property type="protein sequence ID" value="MBP1993810.1"/>
    <property type="molecule type" value="Genomic_DNA"/>
</dbReference>
<evidence type="ECO:0000256" key="2">
    <source>
        <dbReference type="SAM" id="MobiDB-lite"/>
    </source>
</evidence>
<comment type="caution">
    <text evidence="3">The sequence shown here is derived from an EMBL/GenBank/DDBJ whole genome shotgun (WGS) entry which is preliminary data.</text>
</comment>
<keyword evidence="4" id="KW-1185">Reference proteome</keyword>
<dbReference type="PROSITE" id="PS51257">
    <property type="entry name" value="PROKAR_LIPOPROTEIN"/>
    <property type="match status" value="1"/>
</dbReference>
<dbReference type="PANTHER" id="PTHR43649">
    <property type="entry name" value="ARABINOSE-BINDING PROTEIN-RELATED"/>
    <property type="match status" value="1"/>
</dbReference>
<keyword evidence="1" id="KW-0732">Signal</keyword>
<reference evidence="3 4" key="1">
    <citation type="submission" date="2021-03" db="EMBL/GenBank/DDBJ databases">
        <title>Genomic Encyclopedia of Type Strains, Phase IV (KMG-IV): sequencing the most valuable type-strain genomes for metagenomic binning, comparative biology and taxonomic classification.</title>
        <authorList>
            <person name="Goeker M."/>
        </authorList>
    </citation>
    <scope>NUCLEOTIDE SEQUENCE [LARGE SCALE GENOMIC DNA]</scope>
    <source>
        <strain evidence="3 4">DSM 26048</strain>
    </source>
</reference>
<evidence type="ECO:0000256" key="1">
    <source>
        <dbReference type="ARBA" id="ARBA00022729"/>
    </source>
</evidence>
<feature type="compositionally biased region" description="Polar residues" evidence="2">
    <location>
        <begin position="31"/>
        <end position="54"/>
    </location>
</feature>
<dbReference type="PANTHER" id="PTHR43649:SF33">
    <property type="entry name" value="POLYGALACTURONAN_RHAMNOGALACTURONAN-BINDING PROTEIN YTCQ"/>
    <property type="match status" value="1"/>
</dbReference>
<dbReference type="RefSeq" id="WP_209975685.1">
    <property type="nucleotide sequence ID" value="NZ_JAGGLB010000021.1"/>
</dbReference>
<proteinExistence type="predicted"/>
<organism evidence="3 4">
    <name type="scientific">Paenibacillus eucommiae</name>
    <dbReference type="NCBI Taxonomy" id="1355755"/>
    <lineage>
        <taxon>Bacteria</taxon>
        <taxon>Bacillati</taxon>
        <taxon>Bacillota</taxon>
        <taxon>Bacilli</taxon>
        <taxon>Bacillales</taxon>
        <taxon>Paenibacillaceae</taxon>
        <taxon>Paenibacillus</taxon>
    </lineage>
</organism>
<dbReference type="Gene3D" id="3.40.190.10">
    <property type="entry name" value="Periplasmic binding protein-like II"/>
    <property type="match status" value="2"/>
</dbReference>
<dbReference type="Proteomes" id="UP001519287">
    <property type="component" value="Unassembled WGS sequence"/>
</dbReference>
<evidence type="ECO:0000313" key="3">
    <source>
        <dbReference type="EMBL" id="MBP1993810.1"/>
    </source>
</evidence>